<sequence length="486" mass="52252">MDEFYPNDNQHPDDPDEQDSNRQAGQPQQPSDPVYSGQPDQNPYFHPDGSFLGQTPPPYQQAEPEPEDEIYEWNFSDYEKLDQQAAEKPRHSKGLVVLAISLCLLLIVVIMMFALYVAFKENQIEALPQQGGQQQIQEGPNLKISDSPSEASEDGASDDGLSTASIANSVTPSVVGIQTYTKSLDYEAAGEGSGVIMSEDGFIITNAHVLTDDNGFQVAAVNVILNNGTEYEAKIIGVDTKTDLAVIRIEATGLICAEFGNSDQVQVGERVVAIGNPGGIEFMGSVSQGIVSGLNRTLKMSSGLNMNLIQTDAAINPGNSGGALVNRYGQVIGINSAKIVGADYEGIGFAIPMNDAKPIIDDLTKYGYVQNRVKIGIKYRQIDEALAKAKNSPTGLYIVSVDTNSDAASKGLREGDIITKVDGKDIENTQMLLDILDTKKVGDSIKITVYRVSSTNRTSTFEISVLLSEDKGTLAKAPAVTTKTEN</sequence>
<protein>
    <submittedName>
        <fullName evidence="6">Trypsin</fullName>
    </submittedName>
</protein>
<keyword evidence="1" id="KW-0645">Protease</keyword>
<dbReference type="InterPro" id="IPR051201">
    <property type="entry name" value="Chloro_Bact_Ser_Proteases"/>
</dbReference>
<evidence type="ECO:0000256" key="2">
    <source>
        <dbReference type="ARBA" id="ARBA00022801"/>
    </source>
</evidence>
<keyword evidence="7" id="KW-1185">Reference proteome</keyword>
<dbReference type="GO" id="GO:0006508">
    <property type="term" value="P:proteolysis"/>
    <property type="evidence" value="ECO:0007669"/>
    <property type="project" value="UniProtKB-KW"/>
</dbReference>
<evidence type="ECO:0000259" key="5">
    <source>
        <dbReference type="PROSITE" id="PS50106"/>
    </source>
</evidence>
<dbReference type="Gene3D" id="2.30.42.10">
    <property type="match status" value="1"/>
</dbReference>
<feature type="domain" description="PDZ" evidence="5">
    <location>
        <begin position="375"/>
        <end position="453"/>
    </location>
</feature>
<feature type="transmembrane region" description="Helical" evidence="4">
    <location>
        <begin position="95"/>
        <end position="119"/>
    </location>
</feature>
<dbReference type="CDD" id="cd06779">
    <property type="entry name" value="cpPDZ_Deg_HtrA-like"/>
    <property type="match status" value="1"/>
</dbReference>
<dbReference type="EMBL" id="ACEC01000025">
    <property type="protein sequence ID" value="EEG31743.1"/>
    <property type="molecule type" value="Genomic_DNA"/>
</dbReference>
<dbReference type="InterPro" id="IPR001478">
    <property type="entry name" value="PDZ"/>
</dbReference>
<dbReference type="InterPro" id="IPR009003">
    <property type="entry name" value="Peptidase_S1_PA"/>
</dbReference>
<feature type="compositionally biased region" description="Polar residues" evidence="3">
    <location>
        <begin position="21"/>
        <end position="31"/>
    </location>
</feature>
<keyword evidence="4" id="KW-1133">Transmembrane helix</keyword>
<dbReference type="InterPro" id="IPR001940">
    <property type="entry name" value="Peptidase_S1C"/>
</dbReference>
<dbReference type="PRINTS" id="PR00834">
    <property type="entry name" value="PROTEASES2C"/>
</dbReference>
<evidence type="ECO:0000256" key="3">
    <source>
        <dbReference type="SAM" id="MobiDB-lite"/>
    </source>
</evidence>
<dbReference type="SMART" id="SM00228">
    <property type="entry name" value="PDZ"/>
    <property type="match status" value="1"/>
</dbReference>
<feature type="region of interest" description="Disordered" evidence="3">
    <location>
        <begin position="1"/>
        <end position="65"/>
    </location>
</feature>
<dbReference type="Gene3D" id="2.40.10.120">
    <property type="match status" value="1"/>
</dbReference>
<dbReference type="InterPro" id="IPR036034">
    <property type="entry name" value="PDZ_sf"/>
</dbReference>
<dbReference type="Pfam" id="PF13180">
    <property type="entry name" value="PDZ_2"/>
    <property type="match status" value="1"/>
</dbReference>
<dbReference type="HOGENOM" id="CLU_020120_0_0_9"/>
<comment type="caution">
    <text evidence="6">The sequence shown here is derived from an EMBL/GenBank/DDBJ whole genome shotgun (WGS) entry which is preliminary data.</text>
</comment>
<dbReference type="Proteomes" id="UP000003340">
    <property type="component" value="Unassembled WGS sequence"/>
</dbReference>
<evidence type="ECO:0000313" key="6">
    <source>
        <dbReference type="EMBL" id="EEG31743.1"/>
    </source>
</evidence>
<dbReference type="GO" id="GO:0004252">
    <property type="term" value="F:serine-type endopeptidase activity"/>
    <property type="evidence" value="ECO:0007669"/>
    <property type="project" value="InterPro"/>
</dbReference>
<proteinExistence type="predicted"/>
<dbReference type="Pfam" id="PF13365">
    <property type="entry name" value="Trypsin_2"/>
    <property type="match status" value="1"/>
</dbReference>
<dbReference type="SUPFAM" id="SSF50494">
    <property type="entry name" value="Trypsin-like serine proteases"/>
    <property type="match status" value="1"/>
</dbReference>
<keyword evidence="4" id="KW-0472">Membrane</keyword>
<dbReference type="AlphaFoldDB" id="C0E9Y8"/>
<accession>C0E9Y8</accession>
<evidence type="ECO:0000313" key="7">
    <source>
        <dbReference type="Proteomes" id="UP000003340"/>
    </source>
</evidence>
<dbReference type="STRING" id="537013.CLOSTMETH_00640"/>
<organism evidence="6 7">
    <name type="scientific">[Clostridium] methylpentosum DSM 5476</name>
    <dbReference type="NCBI Taxonomy" id="537013"/>
    <lineage>
        <taxon>Bacteria</taxon>
        <taxon>Bacillati</taxon>
        <taxon>Bacillota</taxon>
        <taxon>Clostridia</taxon>
        <taxon>Eubacteriales</taxon>
        <taxon>Oscillospiraceae</taxon>
        <taxon>Oscillospiraceae incertae sedis</taxon>
    </lineage>
</organism>
<dbReference type="SUPFAM" id="SSF50156">
    <property type="entry name" value="PDZ domain-like"/>
    <property type="match status" value="1"/>
</dbReference>
<feature type="region of interest" description="Disordered" evidence="3">
    <location>
        <begin position="130"/>
        <end position="163"/>
    </location>
</feature>
<name>C0E9Y8_9FIRM</name>
<dbReference type="eggNOG" id="COG0265">
    <property type="taxonomic scope" value="Bacteria"/>
</dbReference>
<reference evidence="6 7" key="1">
    <citation type="submission" date="2009-01" db="EMBL/GenBank/DDBJ databases">
        <authorList>
            <person name="Fulton L."/>
            <person name="Clifton S."/>
            <person name="Fulton B."/>
            <person name="Xu J."/>
            <person name="Minx P."/>
            <person name="Pepin K.H."/>
            <person name="Johnson M."/>
            <person name="Bhonagiri V."/>
            <person name="Nash W.E."/>
            <person name="Mardis E.R."/>
            <person name="Wilson R.K."/>
        </authorList>
    </citation>
    <scope>NUCLEOTIDE SEQUENCE [LARGE SCALE GENOMIC DNA]</scope>
    <source>
        <strain evidence="6 7">DSM 5476</strain>
    </source>
</reference>
<dbReference type="PANTHER" id="PTHR43343">
    <property type="entry name" value="PEPTIDASE S12"/>
    <property type="match status" value="1"/>
</dbReference>
<dbReference type="PROSITE" id="PS50106">
    <property type="entry name" value="PDZ"/>
    <property type="match status" value="1"/>
</dbReference>
<evidence type="ECO:0000256" key="4">
    <source>
        <dbReference type="SAM" id="Phobius"/>
    </source>
</evidence>
<feature type="compositionally biased region" description="Low complexity" evidence="3">
    <location>
        <begin position="130"/>
        <end position="139"/>
    </location>
</feature>
<reference evidence="6 7" key="2">
    <citation type="submission" date="2009-02" db="EMBL/GenBank/DDBJ databases">
        <title>Draft genome sequence of Clostridium methylpentosum (DSM 5476).</title>
        <authorList>
            <person name="Sudarsanam P."/>
            <person name="Ley R."/>
            <person name="Guruge J."/>
            <person name="Turnbaugh P.J."/>
            <person name="Mahowald M."/>
            <person name="Liep D."/>
            <person name="Gordon J."/>
        </authorList>
    </citation>
    <scope>NUCLEOTIDE SEQUENCE [LARGE SCALE GENOMIC DNA]</scope>
    <source>
        <strain evidence="6 7">DSM 5476</strain>
    </source>
</reference>
<keyword evidence="2" id="KW-0378">Hydrolase</keyword>
<dbReference type="PANTHER" id="PTHR43343:SF3">
    <property type="entry name" value="PROTEASE DO-LIKE 8, CHLOROPLASTIC"/>
    <property type="match status" value="1"/>
</dbReference>
<evidence type="ECO:0000256" key="1">
    <source>
        <dbReference type="ARBA" id="ARBA00022670"/>
    </source>
</evidence>
<gene>
    <name evidence="6" type="ORF">CLOSTMETH_00640</name>
</gene>
<keyword evidence="4" id="KW-0812">Transmembrane</keyword>